<dbReference type="EMBL" id="LT607753">
    <property type="protein sequence ID" value="SCG40176.1"/>
    <property type="molecule type" value="Genomic_DNA"/>
</dbReference>
<dbReference type="Proteomes" id="UP000198215">
    <property type="component" value="Chromosome I"/>
</dbReference>
<dbReference type="Gene3D" id="3.30.110.40">
    <property type="entry name" value="TusA-like domain"/>
    <property type="match status" value="1"/>
</dbReference>
<sequence length="100" mass="10616">MTPLPSGPEPVVLDGGDRGCVRLLLELRALVADVAPGTVVHLRTTDPAAPLDLPAWCHLTGHGYLGPIPHHGAPTYGIRTHRTAGVGTDPDNPWRPARPR</sequence>
<evidence type="ECO:0000313" key="3">
    <source>
        <dbReference type="Proteomes" id="UP000198215"/>
    </source>
</evidence>
<gene>
    <name evidence="2" type="ORF">GA0070614_0720</name>
</gene>
<feature type="region of interest" description="Disordered" evidence="1">
    <location>
        <begin position="75"/>
        <end position="100"/>
    </location>
</feature>
<protein>
    <submittedName>
        <fullName evidence="2">tRNA 2-thiouridine synthesizing protein A</fullName>
    </submittedName>
</protein>
<organism evidence="2 3">
    <name type="scientific">Micromonospora coxensis</name>
    <dbReference type="NCBI Taxonomy" id="356852"/>
    <lineage>
        <taxon>Bacteria</taxon>
        <taxon>Bacillati</taxon>
        <taxon>Actinomycetota</taxon>
        <taxon>Actinomycetes</taxon>
        <taxon>Micromonosporales</taxon>
        <taxon>Micromonosporaceae</taxon>
        <taxon>Micromonospora</taxon>
    </lineage>
</organism>
<accession>A0A1C5H293</accession>
<evidence type="ECO:0000256" key="1">
    <source>
        <dbReference type="SAM" id="MobiDB-lite"/>
    </source>
</evidence>
<dbReference type="InterPro" id="IPR036868">
    <property type="entry name" value="TusA-like_sf"/>
</dbReference>
<dbReference type="OrthoDB" id="8636759at2"/>
<dbReference type="SUPFAM" id="SSF64307">
    <property type="entry name" value="SirA-like"/>
    <property type="match status" value="1"/>
</dbReference>
<keyword evidence="3" id="KW-1185">Reference proteome</keyword>
<dbReference type="RefSeq" id="WP_088974626.1">
    <property type="nucleotide sequence ID" value="NZ_LT607753.1"/>
</dbReference>
<dbReference type="AlphaFoldDB" id="A0A1C5H293"/>
<evidence type="ECO:0000313" key="2">
    <source>
        <dbReference type="EMBL" id="SCG40176.1"/>
    </source>
</evidence>
<name>A0A1C5H293_9ACTN</name>
<proteinExistence type="predicted"/>
<reference evidence="3" key="1">
    <citation type="submission" date="2016-06" db="EMBL/GenBank/DDBJ databases">
        <authorList>
            <person name="Varghese N."/>
            <person name="Submissions Spin"/>
        </authorList>
    </citation>
    <scope>NUCLEOTIDE SEQUENCE [LARGE SCALE GENOMIC DNA]</scope>
    <source>
        <strain evidence="3">DSM 45161</strain>
    </source>
</reference>